<organism evidence="1">
    <name type="scientific">Phytophthora nicotianae</name>
    <name type="common">Potato buckeye rot agent</name>
    <name type="synonym">Phytophthora parasitica</name>
    <dbReference type="NCBI Taxonomy" id="4792"/>
    <lineage>
        <taxon>Eukaryota</taxon>
        <taxon>Sar</taxon>
        <taxon>Stramenopiles</taxon>
        <taxon>Oomycota</taxon>
        <taxon>Peronosporomycetes</taxon>
        <taxon>Peronosporales</taxon>
        <taxon>Peronosporaceae</taxon>
        <taxon>Phytophthora</taxon>
    </lineage>
</organism>
<protein>
    <submittedName>
        <fullName evidence="1">Uncharacterized protein</fullName>
    </submittedName>
</protein>
<dbReference type="Proteomes" id="UP000054423">
    <property type="component" value="Unassembled WGS sequence"/>
</dbReference>
<evidence type="ECO:0000313" key="1">
    <source>
        <dbReference type="EMBL" id="ETL80412.1"/>
    </source>
</evidence>
<sequence length="77" mass="8709">MGENTEQRARVELKSLKRGTFIMVGIPNDDAKISPMLVVAKCNASALIVLFKSLGLWYGLRDELQDSLRDVRKLIYI</sequence>
<dbReference type="EMBL" id="KI682766">
    <property type="protein sequence ID" value="ETL80412.1"/>
    <property type="molecule type" value="Genomic_DNA"/>
</dbReference>
<name>W2K5K9_PHYNI</name>
<dbReference type="AlphaFoldDB" id="W2K5K9"/>
<gene>
    <name evidence="1" type="ORF">L917_19103</name>
</gene>
<proteinExistence type="predicted"/>
<reference evidence="1" key="1">
    <citation type="submission" date="2013-11" db="EMBL/GenBank/DDBJ databases">
        <title>The Genome Sequence of Phytophthora parasitica CHvinca01.</title>
        <authorList>
            <consortium name="The Broad Institute Genomics Platform"/>
            <person name="Russ C."/>
            <person name="Tyler B."/>
            <person name="Panabieres F."/>
            <person name="Shan W."/>
            <person name="Tripathy S."/>
            <person name="Grunwald N."/>
            <person name="Machado M."/>
            <person name="Johnson C.S."/>
            <person name="Arredondo F."/>
            <person name="Hong C."/>
            <person name="Coffey M."/>
            <person name="Young S.K."/>
            <person name="Zeng Q."/>
            <person name="Gargeya S."/>
            <person name="Fitzgerald M."/>
            <person name="Abouelleil A."/>
            <person name="Alvarado L."/>
            <person name="Chapman S.B."/>
            <person name="Gainer-Dewar J."/>
            <person name="Goldberg J."/>
            <person name="Griggs A."/>
            <person name="Gujja S."/>
            <person name="Hansen M."/>
            <person name="Howarth C."/>
            <person name="Imamovic A."/>
            <person name="Ireland A."/>
            <person name="Larimer J."/>
            <person name="McCowan C."/>
            <person name="Murphy C."/>
            <person name="Pearson M."/>
            <person name="Poon T.W."/>
            <person name="Priest M."/>
            <person name="Roberts A."/>
            <person name="Saif S."/>
            <person name="Shea T."/>
            <person name="Sykes S."/>
            <person name="Wortman J."/>
            <person name="Nusbaum C."/>
            <person name="Birren B."/>
        </authorList>
    </citation>
    <scope>NUCLEOTIDE SEQUENCE [LARGE SCALE GENOMIC DNA]</scope>
    <source>
        <strain evidence="1">CHvinca01</strain>
    </source>
</reference>
<accession>W2K5K9</accession>